<evidence type="ECO:0000313" key="3">
    <source>
        <dbReference type="Proteomes" id="UP000789342"/>
    </source>
</evidence>
<comment type="caution">
    <text evidence="2">The sequence shown here is derived from an EMBL/GenBank/DDBJ whole genome shotgun (WGS) entry which is preliminary data.</text>
</comment>
<feature type="region of interest" description="Disordered" evidence="1">
    <location>
        <begin position="56"/>
        <end position="78"/>
    </location>
</feature>
<dbReference type="EMBL" id="CAJVPV010017862">
    <property type="protein sequence ID" value="CAG8704380.1"/>
    <property type="molecule type" value="Genomic_DNA"/>
</dbReference>
<proteinExistence type="predicted"/>
<reference evidence="2" key="1">
    <citation type="submission" date="2021-06" db="EMBL/GenBank/DDBJ databases">
        <authorList>
            <person name="Kallberg Y."/>
            <person name="Tangrot J."/>
            <person name="Rosling A."/>
        </authorList>
    </citation>
    <scope>NUCLEOTIDE SEQUENCE</scope>
    <source>
        <strain evidence="2">CL551</strain>
    </source>
</reference>
<dbReference type="AlphaFoldDB" id="A0A9N9HSV2"/>
<dbReference type="Proteomes" id="UP000789342">
    <property type="component" value="Unassembled WGS sequence"/>
</dbReference>
<keyword evidence="3" id="KW-1185">Reference proteome</keyword>
<evidence type="ECO:0000256" key="1">
    <source>
        <dbReference type="SAM" id="MobiDB-lite"/>
    </source>
</evidence>
<name>A0A9N9HSV2_9GLOM</name>
<gene>
    <name evidence="2" type="ORF">AMORRO_LOCUS12310</name>
</gene>
<feature type="compositionally biased region" description="Basic and acidic residues" evidence="1">
    <location>
        <begin position="63"/>
        <end position="78"/>
    </location>
</feature>
<feature type="non-terminal residue" evidence="2">
    <location>
        <position position="1"/>
    </location>
</feature>
<protein>
    <submittedName>
        <fullName evidence="2">17212_t:CDS:1</fullName>
    </submittedName>
</protein>
<feature type="non-terminal residue" evidence="2">
    <location>
        <position position="78"/>
    </location>
</feature>
<evidence type="ECO:0000313" key="2">
    <source>
        <dbReference type="EMBL" id="CAG8704380.1"/>
    </source>
</evidence>
<organism evidence="2 3">
    <name type="scientific">Acaulospora morrowiae</name>
    <dbReference type="NCBI Taxonomy" id="94023"/>
    <lineage>
        <taxon>Eukaryota</taxon>
        <taxon>Fungi</taxon>
        <taxon>Fungi incertae sedis</taxon>
        <taxon>Mucoromycota</taxon>
        <taxon>Glomeromycotina</taxon>
        <taxon>Glomeromycetes</taxon>
        <taxon>Diversisporales</taxon>
        <taxon>Acaulosporaceae</taxon>
        <taxon>Acaulospora</taxon>
    </lineage>
</organism>
<accession>A0A9N9HSV2</accession>
<sequence length="78" mass="8850">MTTEQEKINEDLEETMISHSSEILEECLNENKAQAAKDNQKNNVIKSTYDGVQMTESTGMLNKRNDEAKELASKLKDD</sequence>